<dbReference type="RefSeq" id="WP_133340239.1">
    <property type="nucleotide sequence ID" value="NZ_SMYO01000037.1"/>
</dbReference>
<protein>
    <submittedName>
        <fullName evidence="1">Uncharacterized protein</fullName>
    </submittedName>
</protein>
<organism evidence="1 2">
    <name type="scientific">Bacillus salipaludis</name>
    <dbReference type="NCBI Taxonomy" id="2547811"/>
    <lineage>
        <taxon>Bacteria</taxon>
        <taxon>Bacillati</taxon>
        <taxon>Bacillota</taxon>
        <taxon>Bacilli</taxon>
        <taxon>Bacillales</taxon>
        <taxon>Bacillaceae</taxon>
        <taxon>Bacillus</taxon>
    </lineage>
</organism>
<comment type="caution">
    <text evidence="1">The sequence shown here is derived from an EMBL/GenBank/DDBJ whole genome shotgun (WGS) entry which is preliminary data.</text>
</comment>
<dbReference type="AlphaFoldDB" id="A0A4V3ASX1"/>
<proteinExistence type="predicted"/>
<accession>A0A4V3ASX1</accession>
<gene>
    <name evidence="1" type="ORF">E2K98_28750</name>
</gene>
<evidence type="ECO:0000313" key="2">
    <source>
        <dbReference type="Proteomes" id="UP000295132"/>
    </source>
</evidence>
<dbReference type="EMBL" id="SMYO01000037">
    <property type="protein sequence ID" value="TDK54761.1"/>
    <property type="molecule type" value="Genomic_DNA"/>
</dbReference>
<sequence>MRKFLTEKRLFALLLVFAIMIGIVPMKSFAKNGVNEKEFLQMIKNDATYQKYEKALLSKKPILVNPAKDEDGNQIGYIAQYEVSYGYDTEAKKADKVKFTSVLTFIYNFDNDKLSSGVLDYSRIIDNKSVYYVDFSKNNEETAFPITSDDELQSYIDRAQAGYKDYEKEVNKQREAQAKKDKDLGSIQPLASQVCWVCTQYASDGGTYDHACEKMIGVSCPYLSKTIYGKLFCTAMLVVGCYIPKYQYCASGGWYTTCPIQS</sequence>
<dbReference type="Proteomes" id="UP000295132">
    <property type="component" value="Unassembled WGS sequence"/>
</dbReference>
<evidence type="ECO:0000313" key="1">
    <source>
        <dbReference type="EMBL" id="TDK54761.1"/>
    </source>
</evidence>
<name>A0A4V3ASX1_9BACI</name>
<reference evidence="1 2" key="1">
    <citation type="submission" date="2019-03" db="EMBL/GenBank/DDBJ databases">
        <title>Bacillus niacini sp. nov. a Nicotinate-Metabolizing Mesophile Isolated from Soil.</title>
        <authorList>
            <person name="Zhang G."/>
        </authorList>
    </citation>
    <scope>NUCLEOTIDE SEQUENCE [LARGE SCALE GENOMIC DNA]</scope>
    <source>
        <strain evidence="1 2">WN066</strain>
    </source>
</reference>